<evidence type="ECO:0000256" key="1">
    <source>
        <dbReference type="SAM" id="Phobius"/>
    </source>
</evidence>
<keyword evidence="1" id="KW-0812">Transmembrane</keyword>
<name>A0A1G6PTH8_9BACL</name>
<organism evidence="2 3">
    <name type="scientific">Melghirimyces thermohalophilus</name>
    <dbReference type="NCBI Taxonomy" id="1236220"/>
    <lineage>
        <taxon>Bacteria</taxon>
        <taxon>Bacillati</taxon>
        <taxon>Bacillota</taxon>
        <taxon>Bacilli</taxon>
        <taxon>Bacillales</taxon>
        <taxon>Thermoactinomycetaceae</taxon>
        <taxon>Melghirimyces</taxon>
    </lineage>
</organism>
<accession>A0A1G6PTH8</accession>
<keyword evidence="1" id="KW-0472">Membrane</keyword>
<keyword evidence="1" id="KW-1133">Transmembrane helix</keyword>
<gene>
    <name evidence="2" type="ORF">SAMN04488112_11837</name>
</gene>
<evidence type="ECO:0000313" key="2">
    <source>
        <dbReference type="EMBL" id="SDC83522.1"/>
    </source>
</evidence>
<keyword evidence="3" id="KW-1185">Reference proteome</keyword>
<dbReference type="STRING" id="1236220.SAMN04488112_11837"/>
<dbReference type="AlphaFoldDB" id="A0A1G6PTH8"/>
<sequence>MIVMKRDVRSIPVSSIVIMRNSYWSWSSILCVGCLYTGTFFYFVKSMDDSRWFIDIIVKDFIAKEAGGSHE</sequence>
<proteinExistence type="predicted"/>
<dbReference type="EMBL" id="FMZA01000018">
    <property type="protein sequence ID" value="SDC83522.1"/>
    <property type="molecule type" value="Genomic_DNA"/>
</dbReference>
<feature type="transmembrane region" description="Helical" evidence="1">
    <location>
        <begin position="23"/>
        <end position="44"/>
    </location>
</feature>
<evidence type="ECO:0000313" key="3">
    <source>
        <dbReference type="Proteomes" id="UP000199387"/>
    </source>
</evidence>
<protein>
    <submittedName>
        <fullName evidence="2">Uncharacterized protein</fullName>
    </submittedName>
</protein>
<dbReference type="Proteomes" id="UP000199387">
    <property type="component" value="Unassembled WGS sequence"/>
</dbReference>
<reference evidence="2 3" key="1">
    <citation type="submission" date="2016-10" db="EMBL/GenBank/DDBJ databases">
        <authorList>
            <person name="de Groot N.N."/>
        </authorList>
    </citation>
    <scope>NUCLEOTIDE SEQUENCE [LARGE SCALE GENOMIC DNA]</scope>
    <source>
        <strain evidence="2 3">DSM 45514</strain>
    </source>
</reference>